<dbReference type="InterPro" id="IPR036259">
    <property type="entry name" value="MFS_trans_sf"/>
</dbReference>
<dbReference type="EMBL" id="CP003775">
    <property type="protein sequence ID" value="AFQ51124.1"/>
    <property type="molecule type" value="Genomic_DNA"/>
</dbReference>
<name>A0A9W3K675_BURCE</name>
<dbReference type="SUPFAM" id="SSF103473">
    <property type="entry name" value="MFS general substrate transporter"/>
    <property type="match status" value="1"/>
</dbReference>
<organism evidence="2 3">
    <name type="scientific">Burkholderia cepacia GG4</name>
    <dbReference type="NCBI Taxonomy" id="1009846"/>
    <lineage>
        <taxon>Bacteria</taxon>
        <taxon>Pseudomonadati</taxon>
        <taxon>Pseudomonadota</taxon>
        <taxon>Betaproteobacteria</taxon>
        <taxon>Burkholderiales</taxon>
        <taxon>Burkholderiaceae</taxon>
        <taxon>Burkholderia</taxon>
        <taxon>Burkholderia cepacia complex</taxon>
    </lineage>
</organism>
<feature type="transmembrane region" description="Helical" evidence="1">
    <location>
        <begin position="85"/>
        <end position="106"/>
    </location>
</feature>
<protein>
    <submittedName>
        <fullName evidence="2">Permease</fullName>
    </submittedName>
</protein>
<evidence type="ECO:0000256" key="1">
    <source>
        <dbReference type="SAM" id="Phobius"/>
    </source>
</evidence>
<evidence type="ECO:0000313" key="3">
    <source>
        <dbReference type="Proteomes" id="UP000032866"/>
    </source>
</evidence>
<dbReference type="KEGG" id="bct:GEM_4735"/>
<proteinExistence type="predicted"/>
<keyword evidence="1" id="KW-0472">Membrane</keyword>
<dbReference type="Proteomes" id="UP000032866">
    <property type="component" value="Chromosome 2"/>
</dbReference>
<evidence type="ECO:0000313" key="2">
    <source>
        <dbReference type="EMBL" id="AFQ51124.1"/>
    </source>
</evidence>
<dbReference type="Gene3D" id="1.20.1250.20">
    <property type="entry name" value="MFS general substrate transporter like domains"/>
    <property type="match status" value="1"/>
</dbReference>
<keyword evidence="1" id="KW-0812">Transmembrane</keyword>
<feature type="transmembrane region" description="Helical" evidence="1">
    <location>
        <begin position="60"/>
        <end position="79"/>
    </location>
</feature>
<accession>A0A9W3K675</accession>
<gene>
    <name evidence="2" type="ORF">GEM_4735</name>
</gene>
<feature type="transmembrane region" description="Helical" evidence="1">
    <location>
        <begin position="18"/>
        <end position="39"/>
    </location>
</feature>
<dbReference type="AlphaFoldDB" id="A0A9W3K675"/>
<reference evidence="2 3" key="1">
    <citation type="journal article" date="2012" name="J. Bacteriol.">
        <title>Complete Genome Sequence of Burkholderia sp. Strain GG4, a Betaproteobacterium That Reduces 3-Oxo-N-Acylhomoserine Lactones and Produces Different N-Acylhomoserine Lactones.</title>
        <authorList>
            <person name="Hong K.W."/>
            <person name="Koh C.L."/>
            <person name="Sam C.K."/>
            <person name="Yin W.F."/>
            <person name="Chan K.G."/>
        </authorList>
    </citation>
    <scope>NUCLEOTIDE SEQUENCE [LARGE SCALE GENOMIC DNA]</scope>
    <source>
        <strain evidence="2 3">GG4</strain>
    </source>
</reference>
<keyword evidence="1" id="KW-1133">Transmembrane helix</keyword>
<sequence length="109" mass="11259">MLVVSFGVLFGATLSNPVISTILLSLGIGALGFAFPPVWTMLQDIVPSNAIGVGSGVMNGLANGFSALVPLAIGFVIHITGSYAYGLYFLVCCSALSALIMLFMTIKGR</sequence>